<feature type="transmembrane region" description="Helical" evidence="1">
    <location>
        <begin position="265"/>
        <end position="285"/>
    </location>
</feature>
<evidence type="ECO:0000256" key="1">
    <source>
        <dbReference type="SAM" id="Phobius"/>
    </source>
</evidence>
<evidence type="ECO:0000313" key="4">
    <source>
        <dbReference type="Proteomes" id="UP000217199"/>
    </source>
</evidence>
<name>A0A286UPH5_9AGAM</name>
<accession>A0A286UPH5</accession>
<sequence length="352" mass="39413">MFVSNDPGSLNALDDAVGVKQDTNNSYGLVRTNQSCTPERVTMSTNDLAIRSTIADENPKLVSTIMSQIFIQQCFFFVVATLLVYDWVISMDKEVKYYWKRPFKVSSFLYFGNRYLGILGAITPIFFDLVNADSKTCRFALWTSNAASWVTVLIIDYTFVLRVLALWHGDRKLAFILRTLIILEGAAKLSIFIYGESQEKIGAALVADGTSVCRLSTAGIETIGIIDWLLPMAFGLLLMFLALYKATELWRETYGFHGLRLFKVVLQDQVIYYALAVICSILNIIEFEVNVTNFFAANILDSLGRPSVLCLLGSRMLFNLKDAGERGVNEGTNYKLGNTEEETVSSIRFAAD</sequence>
<dbReference type="InParanoid" id="A0A286UPH5"/>
<feature type="transmembrane region" description="Helical" evidence="1">
    <location>
        <begin position="108"/>
        <end position="127"/>
    </location>
</feature>
<keyword evidence="1" id="KW-1133">Transmembrane helix</keyword>
<dbReference type="Pfam" id="PF20151">
    <property type="entry name" value="DUF6533"/>
    <property type="match status" value="1"/>
</dbReference>
<comment type="caution">
    <text evidence="3">The sequence shown here is derived from an EMBL/GenBank/DDBJ whole genome shotgun (WGS) entry which is preliminary data.</text>
</comment>
<protein>
    <recommendedName>
        <fullName evidence="2">DUF6533 domain-containing protein</fullName>
    </recommendedName>
</protein>
<feature type="domain" description="DUF6533" evidence="2">
    <location>
        <begin position="74"/>
        <end position="119"/>
    </location>
</feature>
<feature type="transmembrane region" description="Helical" evidence="1">
    <location>
        <begin position="173"/>
        <end position="195"/>
    </location>
</feature>
<feature type="transmembrane region" description="Helical" evidence="1">
    <location>
        <begin position="69"/>
        <end position="88"/>
    </location>
</feature>
<evidence type="ECO:0000259" key="2">
    <source>
        <dbReference type="Pfam" id="PF20151"/>
    </source>
</evidence>
<proteinExistence type="predicted"/>
<dbReference type="Proteomes" id="UP000217199">
    <property type="component" value="Unassembled WGS sequence"/>
</dbReference>
<keyword evidence="1" id="KW-0812">Transmembrane</keyword>
<dbReference type="AlphaFoldDB" id="A0A286UPH5"/>
<evidence type="ECO:0000313" key="3">
    <source>
        <dbReference type="EMBL" id="PAV21497.1"/>
    </source>
</evidence>
<feature type="transmembrane region" description="Helical" evidence="1">
    <location>
        <begin position="139"/>
        <end position="161"/>
    </location>
</feature>
<dbReference type="EMBL" id="NBII01000003">
    <property type="protein sequence ID" value="PAV21497.1"/>
    <property type="molecule type" value="Genomic_DNA"/>
</dbReference>
<dbReference type="InterPro" id="IPR045340">
    <property type="entry name" value="DUF6533"/>
</dbReference>
<feature type="transmembrane region" description="Helical" evidence="1">
    <location>
        <begin position="225"/>
        <end position="244"/>
    </location>
</feature>
<gene>
    <name evidence="3" type="ORF">PNOK_0412400</name>
</gene>
<keyword evidence="4" id="KW-1185">Reference proteome</keyword>
<dbReference type="OrthoDB" id="3341843at2759"/>
<keyword evidence="1" id="KW-0472">Membrane</keyword>
<organism evidence="3 4">
    <name type="scientific">Pyrrhoderma noxium</name>
    <dbReference type="NCBI Taxonomy" id="2282107"/>
    <lineage>
        <taxon>Eukaryota</taxon>
        <taxon>Fungi</taxon>
        <taxon>Dikarya</taxon>
        <taxon>Basidiomycota</taxon>
        <taxon>Agaricomycotina</taxon>
        <taxon>Agaricomycetes</taxon>
        <taxon>Hymenochaetales</taxon>
        <taxon>Hymenochaetaceae</taxon>
        <taxon>Pyrrhoderma</taxon>
    </lineage>
</organism>
<reference evidence="3 4" key="1">
    <citation type="journal article" date="2017" name="Mol. Ecol.">
        <title>Comparative and population genomic landscape of Phellinus noxius: A hypervariable fungus causing root rot in trees.</title>
        <authorList>
            <person name="Chung C.L."/>
            <person name="Lee T.J."/>
            <person name="Akiba M."/>
            <person name="Lee H.H."/>
            <person name="Kuo T.H."/>
            <person name="Liu D."/>
            <person name="Ke H.M."/>
            <person name="Yokoi T."/>
            <person name="Roa M.B."/>
            <person name="Lu M.J."/>
            <person name="Chang Y.Y."/>
            <person name="Ann P.J."/>
            <person name="Tsai J.N."/>
            <person name="Chen C.Y."/>
            <person name="Tzean S.S."/>
            <person name="Ota Y."/>
            <person name="Hattori T."/>
            <person name="Sahashi N."/>
            <person name="Liou R.F."/>
            <person name="Kikuchi T."/>
            <person name="Tsai I.J."/>
        </authorList>
    </citation>
    <scope>NUCLEOTIDE SEQUENCE [LARGE SCALE GENOMIC DNA]</scope>
    <source>
        <strain evidence="3 4">FFPRI411160</strain>
    </source>
</reference>